<feature type="compositionally biased region" description="Basic and acidic residues" evidence="1">
    <location>
        <begin position="9"/>
        <end position="21"/>
    </location>
</feature>
<accession>A0A1Q9DVX9</accession>
<dbReference type="EMBL" id="LSRX01000366">
    <property type="protein sequence ID" value="OLP99327.1"/>
    <property type="molecule type" value="Genomic_DNA"/>
</dbReference>
<evidence type="ECO:0000256" key="1">
    <source>
        <dbReference type="SAM" id="MobiDB-lite"/>
    </source>
</evidence>
<dbReference type="Proteomes" id="UP000186817">
    <property type="component" value="Unassembled WGS sequence"/>
</dbReference>
<feature type="region of interest" description="Disordered" evidence="1">
    <location>
        <begin position="217"/>
        <end position="284"/>
    </location>
</feature>
<evidence type="ECO:0000313" key="2">
    <source>
        <dbReference type="EMBL" id="OLP99327.1"/>
    </source>
</evidence>
<sequence length="284" mass="31391">MATNLHTVKGTEEGDAGKPAKEDVARTALMPQVLHTRSQTSTLPILGTLAMVQSLWLCPHPLHDVALEGDVGDFDQFADKPPTTCSAELGIGLVQSRFSFEPAVRKADLTNDCKNVTDVQAFVSCPAEQKVAMLTSVSDMGPCNLPWPDMLQYRNSLVLNALFDPFHRVWNDVKSSLKSSGIFRTVLEYAMFFNVAYGPSGTKVWHFKRQAHDRGVVVGDDGGDYDDDDDDADNCEDADEDQDQDQHGDRDDDLDDGDDDGDGDYDYDDDEDDDHDDDDCCGIW</sequence>
<protein>
    <submittedName>
        <fullName evidence="2">Uncharacterized protein</fullName>
    </submittedName>
</protein>
<organism evidence="2 3">
    <name type="scientific">Symbiodinium microadriaticum</name>
    <name type="common">Dinoflagellate</name>
    <name type="synonym">Zooxanthella microadriatica</name>
    <dbReference type="NCBI Taxonomy" id="2951"/>
    <lineage>
        <taxon>Eukaryota</taxon>
        <taxon>Sar</taxon>
        <taxon>Alveolata</taxon>
        <taxon>Dinophyceae</taxon>
        <taxon>Suessiales</taxon>
        <taxon>Symbiodiniaceae</taxon>
        <taxon>Symbiodinium</taxon>
    </lineage>
</organism>
<feature type="compositionally biased region" description="Acidic residues" evidence="1">
    <location>
        <begin position="221"/>
        <end position="243"/>
    </location>
</feature>
<gene>
    <name evidence="2" type="ORF">AK812_SmicGene18122</name>
</gene>
<dbReference type="AlphaFoldDB" id="A0A1Q9DVX9"/>
<comment type="caution">
    <text evidence="2">The sequence shown here is derived from an EMBL/GenBank/DDBJ whole genome shotgun (WGS) entry which is preliminary data.</text>
</comment>
<proteinExistence type="predicted"/>
<feature type="region of interest" description="Disordered" evidence="1">
    <location>
        <begin position="1"/>
        <end position="21"/>
    </location>
</feature>
<keyword evidence="3" id="KW-1185">Reference proteome</keyword>
<name>A0A1Q9DVX9_SYMMI</name>
<dbReference type="OrthoDB" id="10296371at2759"/>
<evidence type="ECO:0000313" key="3">
    <source>
        <dbReference type="Proteomes" id="UP000186817"/>
    </source>
</evidence>
<feature type="compositionally biased region" description="Acidic residues" evidence="1">
    <location>
        <begin position="251"/>
        <end position="284"/>
    </location>
</feature>
<reference evidence="2 3" key="1">
    <citation type="submission" date="2016-02" db="EMBL/GenBank/DDBJ databases">
        <title>Genome analysis of coral dinoflagellate symbionts highlights evolutionary adaptations to a symbiotic lifestyle.</title>
        <authorList>
            <person name="Aranda M."/>
            <person name="Li Y."/>
            <person name="Liew Y.J."/>
            <person name="Baumgarten S."/>
            <person name="Simakov O."/>
            <person name="Wilson M."/>
            <person name="Piel J."/>
            <person name="Ashoor H."/>
            <person name="Bougouffa S."/>
            <person name="Bajic V.B."/>
            <person name="Ryu T."/>
            <person name="Ravasi T."/>
            <person name="Bayer T."/>
            <person name="Micklem G."/>
            <person name="Kim H."/>
            <person name="Bhak J."/>
            <person name="Lajeunesse T.C."/>
            <person name="Voolstra C.R."/>
        </authorList>
    </citation>
    <scope>NUCLEOTIDE SEQUENCE [LARGE SCALE GENOMIC DNA]</scope>
    <source>
        <strain evidence="2 3">CCMP2467</strain>
    </source>
</reference>